<evidence type="ECO:0000256" key="5">
    <source>
        <dbReference type="ARBA" id="ARBA00022692"/>
    </source>
</evidence>
<dbReference type="SMART" id="SM00369">
    <property type="entry name" value="LRR_TYP"/>
    <property type="match status" value="5"/>
</dbReference>
<evidence type="ECO:0000256" key="9">
    <source>
        <dbReference type="ARBA" id="ARBA00022840"/>
    </source>
</evidence>
<evidence type="ECO:0000256" key="11">
    <source>
        <dbReference type="ARBA" id="ARBA00023136"/>
    </source>
</evidence>
<organism evidence="15 16">
    <name type="scientific">Rehmannia glutinosa</name>
    <name type="common">Chinese foxglove</name>
    <dbReference type="NCBI Taxonomy" id="99300"/>
    <lineage>
        <taxon>Eukaryota</taxon>
        <taxon>Viridiplantae</taxon>
        <taxon>Streptophyta</taxon>
        <taxon>Embryophyta</taxon>
        <taxon>Tracheophyta</taxon>
        <taxon>Spermatophyta</taxon>
        <taxon>Magnoliopsida</taxon>
        <taxon>eudicotyledons</taxon>
        <taxon>Gunneridae</taxon>
        <taxon>Pentapetalae</taxon>
        <taxon>asterids</taxon>
        <taxon>lamiids</taxon>
        <taxon>Lamiales</taxon>
        <taxon>Orobanchaceae</taxon>
        <taxon>Rehmannieae</taxon>
        <taxon>Rehmannia</taxon>
    </lineage>
</organism>
<dbReference type="InterPro" id="IPR001611">
    <property type="entry name" value="Leu-rich_rpt"/>
</dbReference>
<keyword evidence="5 13" id="KW-0812">Transmembrane</keyword>
<keyword evidence="10 13" id="KW-1133">Transmembrane helix</keyword>
<evidence type="ECO:0000256" key="7">
    <source>
        <dbReference type="ARBA" id="ARBA00022741"/>
    </source>
</evidence>
<evidence type="ECO:0000256" key="6">
    <source>
        <dbReference type="ARBA" id="ARBA00022737"/>
    </source>
</evidence>
<dbReference type="SUPFAM" id="SSF52058">
    <property type="entry name" value="L domain-like"/>
    <property type="match status" value="2"/>
</dbReference>
<accession>A0ABR0VTB2</accession>
<evidence type="ECO:0000259" key="14">
    <source>
        <dbReference type="PROSITE" id="PS50011"/>
    </source>
</evidence>
<feature type="binding site" evidence="12">
    <location>
        <position position="566"/>
    </location>
    <ligand>
        <name>ATP</name>
        <dbReference type="ChEBI" id="CHEBI:30616"/>
    </ligand>
</feature>
<evidence type="ECO:0000256" key="1">
    <source>
        <dbReference type="ARBA" id="ARBA00004370"/>
    </source>
</evidence>
<protein>
    <recommendedName>
        <fullName evidence="14">Protein kinase domain-containing protein</fullName>
    </recommendedName>
</protein>
<feature type="transmembrane region" description="Helical" evidence="13">
    <location>
        <begin position="473"/>
        <end position="494"/>
    </location>
</feature>
<evidence type="ECO:0000256" key="8">
    <source>
        <dbReference type="ARBA" id="ARBA00022777"/>
    </source>
</evidence>
<dbReference type="SUPFAM" id="SSF56112">
    <property type="entry name" value="Protein kinase-like (PK-like)"/>
    <property type="match status" value="1"/>
</dbReference>
<keyword evidence="2" id="KW-0723">Serine/threonine-protein kinase</keyword>
<dbReference type="Pfam" id="PF00560">
    <property type="entry name" value="LRR_1"/>
    <property type="match status" value="5"/>
</dbReference>
<comment type="caution">
    <text evidence="15">The sequence shown here is derived from an EMBL/GenBank/DDBJ whole genome shotgun (WGS) entry which is preliminary data.</text>
</comment>
<keyword evidence="6" id="KW-0677">Repeat</keyword>
<keyword evidence="7 12" id="KW-0547">Nucleotide-binding</keyword>
<evidence type="ECO:0000256" key="12">
    <source>
        <dbReference type="PROSITE-ProRule" id="PRU10141"/>
    </source>
</evidence>
<dbReference type="SMART" id="SM00220">
    <property type="entry name" value="S_TKc"/>
    <property type="match status" value="1"/>
</dbReference>
<keyword evidence="8" id="KW-0418">Kinase</keyword>
<evidence type="ECO:0000256" key="4">
    <source>
        <dbReference type="ARBA" id="ARBA00022679"/>
    </source>
</evidence>
<dbReference type="PROSITE" id="PS00108">
    <property type="entry name" value="PROTEIN_KINASE_ST"/>
    <property type="match status" value="1"/>
</dbReference>
<dbReference type="InterPro" id="IPR003591">
    <property type="entry name" value="Leu-rich_rpt_typical-subtyp"/>
</dbReference>
<dbReference type="Gene3D" id="3.30.200.20">
    <property type="entry name" value="Phosphorylase Kinase, domain 1"/>
    <property type="match status" value="1"/>
</dbReference>
<dbReference type="Gene3D" id="1.10.510.10">
    <property type="entry name" value="Transferase(Phosphotransferase) domain 1"/>
    <property type="match status" value="1"/>
</dbReference>
<dbReference type="InterPro" id="IPR017441">
    <property type="entry name" value="Protein_kinase_ATP_BS"/>
</dbReference>
<keyword evidence="11 13" id="KW-0472">Membrane</keyword>
<gene>
    <name evidence="15" type="ORF">DH2020_029046</name>
</gene>
<evidence type="ECO:0000313" key="15">
    <source>
        <dbReference type="EMBL" id="KAK6137209.1"/>
    </source>
</evidence>
<dbReference type="PROSITE" id="PS00107">
    <property type="entry name" value="PROTEIN_KINASE_ATP"/>
    <property type="match status" value="1"/>
</dbReference>
<keyword evidence="9 12" id="KW-0067">ATP-binding</keyword>
<evidence type="ECO:0000256" key="13">
    <source>
        <dbReference type="SAM" id="Phobius"/>
    </source>
</evidence>
<reference evidence="15 16" key="1">
    <citation type="journal article" date="2021" name="Comput. Struct. Biotechnol. J.">
        <title>De novo genome assembly of the potent medicinal plant Rehmannia glutinosa using nanopore technology.</title>
        <authorList>
            <person name="Ma L."/>
            <person name="Dong C."/>
            <person name="Song C."/>
            <person name="Wang X."/>
            <person name="Zheng X."/>
            <person name="Niu Y."/>
            <person name="Chen S."/>
            <person name="Feng W."/>
        </authorList>
    </citation>
    <scope>NUCLEOTIDE SEQUENCE [LARGE SCALE GENOMIC DNA]</scope>
    <source>
        <strain evidence="15">DH-2019</strain>
    </source>
</reference>
<proteinExistence type="predicted"/>
<dbReference type="InterPro" id="IPR032675">
    <property type="entry name" value="LRR_dom_sf"/>
</dbReference>
<evidence type="ECO:0000256" key="2">
    <source>
        <dbReference type="ARBA" id="ARBA00022527"/>
    </source>
</evidence>
<dbReference type="InterPro" id="IPR001245">
    <property type="entry name" value="Ser-Thr/Tyr_kinase_cat_dom"/>
</dbReference>
<dbReference type="InterPro" id="IPR000719">
    <property type="entry name" value="Prot_kinase_dom"/>
</dbReference>
<dbReference type="InterPro" id="IPR008271">
    <property type="entry name" value="Ser/Thr_kinase_AS"/>
</dbReference>
<keyword evidence="16" id="KW-1185">Reference proteome</keyword>
<dbReference type="InterPro" id="IPR011009">
    <property type="entry name" value="Kinase-like_dom_sf"/>
</dbReference>
<dbReference type="Gene3D" id="3.80.10.10">
    <property type="entry name" value="Ribonuclease Inhibitor"/>
    <property type="match status" value="4"/>
</dbReference>
<feature type="domain" description="Protein kinase" evidence="14">
    <location>
        <begin position="530"/>
        <end position="715"/>
    </location>
</feature>
<dbReference type="Pfam" id="PF07714">
    <property type="entry name" value="PK_Tyr_Ser-Thr"/>
    <property type="match status" value="1"/>
</dbReference>
<name>A0ABR0VTB2_REHGL</name>
<dbReference type="EMBL" id="JABTTQ020000872">
    <property type="protein sequence ID" value="KAK6137209.1"/>
    <property type="molecule type" value="Genomic_DNA"/>
</dbReference>
<dbReference type="InterPro" id="IPR051809">
    <property type="entry name" value="Plant_receptor-like_S/T_kinase"/>
</dbReference>
<evidence type="ECO:0000256" key="3">
    <source>
        <dbReference type="ARBA" id="ARBA00022614"/>
    </source>
</evidence>
<dbReference type="Proteomes" id="UP001318860">
    <property type="component" value="Unassembled WGS sequence"/>
</dbReference>
<dbReference type="PANTHER" id="PTHR27008:SF596">
    <property type="entry name" value="OS02G0215500 PROTEIN"/>
    <property type="match status" value="1"/>
</dbReference>
<keyword evidence="4" id="KW-0808">Transferase</keyword>
<comment type="subcellular location">
    <subcellularLocation>
        <location evidence="1">Membrane</location>
    </subcellularLocation>
</comment>
<sequence length="715" mass="77120">MSQGLVGSLSSHIGNISFLRAIILQNNSFHGTIPQELGRLRRLEFLQIRNNSLVGPIPKNLSSNLVVLNLIGNSLSGAVPPELGYLYKLVALGLAENNLSGPIPPSFGNLTSVLDISLRSCGLNGEISKSLAQLGQLRVLQLGGNNLIGNIPFGLFNISTITLLGVAVNRIEGSIPSTIGITLPNLRSLFMGQNQLSGRVPISLSNASFLQELVMPINLFTGPMPSFEKLSRLQHFAAADNSIEDDISFISSLTNCTNLQLVDLALNPISGTILDTFANLSSQIFYMQISGTRVHGKIPSGIGNLVGPTFLGLSDNNLEGPVPVGIGKLTNLRRLYLGGNRFTNEIPSSFGNLSLLTNLYLDRNNFSGIVPHSLGNCINLLNLDLSTNNLSGPVPREIMSLSSISISLDLSYNALTGSIPSEVTRRSANAWSISKHKCNFLEGNQQLCGGSLEYLNLPPCTASKSSGINISTLLKILIPTATVAAFLCIIIVILHKRRTSKKNVSSLPSFNGHQFLRLSYADLLKATNGFSGTNLIGVGRFGFVYKGILDDGHTLVVVKVLNLVVKGASKSFMAEYNTLRGIRHRNLLKILSVCESIDFQGNDFKALVYEFKANGSLEKYMEQEGHQNEEIKNLNLIQRLNIAIDIAQALEYLHCGTDLTIVHGDLKPSNILLDHDMTACVGDFGLAKIISNILPPQESSSTIVIKGTIGYVPPV</sequence>
<keyword evidence="3" id="KW-0433">Leucine-rich repeat</keyword>
<evidence type="ECO:0000313" key="16">
    <source>
        <dbReference type="Proteomes" id="UP001318860"/>
    </source>
</evidence>
<dbReference type="PROSITE" id="PS50011">
    <property type="entry name" value="PROTEIN_KINASE_DOM"/>
    <property type="match status" value="1"/>
</dbReference>
<evidence type="ECO:0000256" key="10">
    <source>
        <dbReference type="ARBA" id="ARBA00022989"/>
    </source>
</evidence>
<dbReference type="PANTHER" id="PTHR27008">
    <property type="entry name" value="OS04G0122200 PROTEIN"/>
    <property type="match status" value="1"/>
</dbReference>